<organism evidence="1">
    <name type="scientific">Chaetoceros debilis</name>
    <dbReference type="NCBI Taxonomy" id="122233"/>
    <lineage>
        <taxon>Eukaryota</taxon>
        <taxon>Sar</taxon>
        <taxon>Stramenopiles</taxon>
        <taxon>Ochrophyta</taxon>
        <taxon>Bacillariophyta</taxon>
        <taxon>Coscinodiscophyceae</taxon>
        <taxon>Chaetocerotophycidae</taxon>
        <taxon>Chaetocerotales</taxon>
        <taxon>Chaetocerotaceae</taxon>
        <taxon>Chaetoceros</taxon>
    </lineage>
</organism>
<sequence>MVSLTLKDCMGTRTSADDNVANNTNMILLDENQAAQVPFPTRCPVLVLDSKFNIVSSGIVTAVYVSFVHNTGSCHNYYSVATRDTEGTVDTKTVCGTLLRYAINCTIKVSARVNSANEEEAIDGVIKGFEIHSDNGVSGEIAPTFSYSVEVSAMGPHSEERVFRQRGISPKHIRYRKPSELETDSYYLDHEKSSVVSCDDASDGVKRLHNAAQIVFTSPLKSSSNCTNTSLASPAQVSSVNQFVSSPQPQIVDNNSDPKAYTKCTPLPPPMPTHFRGDFEKAQSTRIPDFSFLSNFPPSNMVSLPRGTKCCVMCGVERSCNIGKSSKTKSMKGLLSSSKDAVVIPNQNKGLCTLCDVKIWVVKESGLQIKWCKGCKNFQSWATFGEKGSATKCVKCRDRQREKYAASKKSEPAMIAGNKRKISLQSEIALKRA</sequence>
<protein>
    <submittedName>
        <fullName evidence="1">Uncharacterized protein</fullName>
    </submittedName>
</protein>
<accession>A0A7S3PX72</accession>
<dbReference type="AlphaFoldDB" id="A0A7S3PX72"/>
<evidence type="ECO:0000313" key="1">
    <source>
        <dbReference type="EMBL" id="CAE0458473.1"/>
    </source>
</evidence>
<proteinExistence type="predicted"/>
<reference evidence="1" key="1">
    <citation type="submission" date="2021-01" db="EMBL/GenBank/DDBJ databases">
        <authorList>
            <person name="Corre E."/>
            <person name="Pelletier E."/>
            <person name="Niang G."/>
            <person name="Scheremetjew M."/>
            <person name="Finn R."/>
            <person name="Kale V."/>
            <person name="Holt S."/>
            <person name="Cochrane G."/>
            <person name="Meng A."/>
            <person name="Brown T."/>
            <person name="Cohen L."/>
        </authorList>
    </citation>
    <scope>NUCLEOTIDE SEQUENCE</scope>
    <source>
        <strain evidence="1">MM31A-1</strain>
    </source>
</reference>
<dbReference type="EMBL" id="HBIO01004797">
    <property type="protein sequence ID" value="CAE0458473.1"/>
    <property type="molecule type" value="Transcribed_RNA"/>
</dbReference>
<name>A0A7S3PX72_9STRA</name>
<gene>
    <name evidence="1" type="ORF">CDEB00056_LOCUS3314</name>
</gene>